<dbReference type="PANTHER" id="PTHR31811">
    <property type="entry name" value="TRNA A64-2'-O-RIBOSYLPHOSPHATE TRANSFERASE"/>
    <property type="match status" value="1"/>
</dbReference>
<feature type="domain" description="Rit1 DUSP-like" evidence="1">
    <location>
        <begin position="263"/>
        <end position="373"/>
    </location>
</feature>
<dbReference type="RefSeq" id="XP_064693392.1">
    <property type="nucleotide sequence ID" value="XM_064839144.1"/>
</dbReference>
<protein>
    <submittedName>
        <fullName evidence="3">tRNA A64-2'-O-ribosylphosphate transferase</fullName>
    </submittedName>
</protein>
<dbReference type="InterPro" id="IPR033449">
    <property type="entry name" value="Rit1_N"/>
</dbReference>
<dbReference type="Pfam" id="PF17184">
    <property type="entry name" value="Rit1_C"/>
    <property type="match status" value="1"/>
</dbReference>
<dbReference type="Proteomes" id="UP001274830">
    <property type="component" value="Unassembled WGS sequence"/>
</dbReference>
<dbReference type="Pfam" id="PF04179">
    <property type="entry name" value="Init_tRNA_PT"/>
    <property type="match status" value="1"/>
</dbReference>
<dbReference type="GeneID" id="89963686"/>
<dbReference type="GO" id="GO:0043399">
    <property type="term" value="F:tRNA adenosine(64)-2'-O-ribosylphosphate transferase activity"/>
    <property type="evidence" value="ECO:0007669"/>
    <property type="project" value="InterPro"/>
</dbReference>
<comment type="caution">
    <text evidence="3">The sequence shown here is derived from an EMBL/GenBank/DDBJ whole genome shotgun (WGS) entry which is preliminary data.</text>
</comment>
<evidence type="ECO:0000313" key="3">
    <source>
        <dbReference type="EMBL" id="KAK3676479.1"/>
    </source>
</evidence>
<evidence type="ECO:0000259" key="1">
    <source>
        <dbReference type="Pfam" id="PF04179"/>
    </source>
</evidence>
<keyword evidence="3" id="KW-0808">Transferase</keyword>
<reference evidence="3" key="1">
    <citation type="submission" date="2023-07" db="EMBL/GenBank/DDBJ databases">
        <title>Black Yeasts Isolated from many extreme environments.</title>
        <authorList>
            <person name="Coleine C."/>
            <person name="Stajich J.E."/>
            <person name="Selbmann L."/>
        </authorList>
    </citation>
    <scope>NUCLEOTIDE SEQUENCE</scope>
    <source>
        <strain evidence="3">CCFEE 5485</strain>
    </source>
</reference>
<dbReference type="AlphaFoldDB" id="A0AAE0WR41"/>
<gene>
    <name evidence="3" type="primary">RIT1</name>
    <name evidence="3" type="ORF">LTR78_003755</name>
</gene>
<accession>A0AAE0WR41</accession>
<dbReference type="InterPro" id="IPR007306">
    <property type="entry name" value="Rit1"/>
</dbReference>
<feature type="domain" description="Rit1 N-terminal" evidence="2">
    <location>
        <begin position="6"/>
        <end position="206"/>
    </location>
</feature>
<dbReference type="GO" id="GO:0005737">
    <property type="term" value="C:cytoplasm"/>
    <property type="evidence" value="ECO:0007669"/>
    <property type="project" value="TreeGrafter"/>
</dbReference>
<dbReference type="EMBL" id="JAUTXT010000010">
    <property type="protein sequence ID" value="KAK3676479.1"/>
    <property type="molecule type" value="Genomic_DNA"/>
</dbReference>
<dbReference type="GO" id="GO:0019988">
    <property type="term" value="P:charged-tRNA amino acid modification"/>
    <property type="evidence" value="ECO:0007669"/>
    <property type="project" value="InterPro"/>
</dbReference>
<evidence type="ECO:0000259" key="2">
    <source>
        <dbReference type="Pfam" id="PF17184"/>
    </source>
</evidence>
<dbReference type="InterPro" id="IPR033421">
    <property type="entry name" value="Rit1_DUSP-like"/>
</dbReference>
<evidence type="ECO:0000313" key="4">
    <source>
        <dbReference type="Proteomes" id="UP001274830"/>
    </source>
</evidence>
<proteinExistence type="predicted"/>
<organism evidence="3 4">
    <name type="scientific">Recurvomyces mirabilis</name>
    <dbReference type="NCBI Taxonomy" id="574656"/>
    <lineage>
        <taxon>Eukaryota</taxon>
        <taxon>Fungi</taxon>
        <taxon>Dikarya</taxon>
        <taxon>Ascomycota</taxon>
        <taxon>Pezizomycotina</taxon>
        <taxon>Dothideomycetes</taxon>
        <taxon>Dothideomycetidae</taxon>
        <taxon>Mycosphaerellales</taxon>
        <taxon>Teratosphaeriaceae</taxon>
        <taxon>Recurvomyces</taxon>
    </lineage>
</organism>
<keyword evidence="4" id="KW-1185">Reference proteome</keyword>
<name>A0AAE0WR41_9PEZI</name>
<sequence>MNDVGADGHHGQWGFSLRRLNLQVIDVVAKHGGCMIVDSTRRGKSMPDALSKTVPIWIATLNRYLFPELPTYHDLRTPSSFVSSSEHAQIEARLPGFVQDLSSLKIDCEGLRKLLSKPMQSIWITPEDEPTFTPLEVTDTHHNIVLCTASSASSQAMHHSSGYVQGAADDSETWACGLDAQTYWMWGSELLHKPEEDMPSIIRAMVASRMKVASRKPVLVRPTTNIWIANNAAVEENSKDYDIVVQCGTTANSSLADMLGTRYIHLACDTGKNGSRQVRPQLAKLEVLPKLLKEGGNILVTCATGKDLAVGVALAMICRLCDDSGKLDLPSQGFEEVRVLNKALIKQRLSWIMVSMPDAAPSRATLQSVNSYLMG</sequence>
<dbReference type="PANTHER" id="PTHR31811:SF0">
    <property type="entry name" value="TRNA A64-2'-O-RIBOSYLPHOSPHATE TRANSFERASE"/>
    <property type="match status" value="1"/>
</dbReference>